<evidence type="ECO:0000313" key="2">
    <source>
        <dbReference type="Proteomes" id="UP000199103"/>
    </source>
</evidence>
<sequence length="60" mass="6650">MEVTDVPVPRWLRSADLTGHLSAGDAVGWVRQLYCAEAIETPDQETLVAQFADWNRPVPA</sequence>
<keyword evidence="2" id="KW-1185">Reference proteome</keyword>
<gene>
    <name evidence="1" type="ORF">SAMN04489812_5867</name>
</gene>
<dbReference type="RefSeq" id="WP_091530717.1">
    <property type="nucleotide sequence ID" value="NZ_LT629772.1"/>
</dbReference>
<evidence type="ECO:0000313" key="1">
    <source>
        <dbReference type="EMBL" id="SDT44245.1"/>
    </source>
</evidence>
<dbReference type="AlphaFoldDB" id="A0A1H2AE23"/>
<reference evidence="1 2" key="1">
    <citation type="submission" date="2016-10" db="EMBL/GenBank/DDBJ databases">
        <authorList>
            <person name="de Groot N.N."/>
        </authorList>
    </citation>
    <scope>NUCLEOTIDE SEQUENCE [LARGE SCALE GENOMIC DNA]</scope>
    <source>
        <strain evidence="1 2">DSM 21800</strain>
    </source>
</reference>
<organism evidence="1 2">
    <name type="scientific">Microlunatus soli</name>
    <dbReference type="NCBI Taxonomy" id="630515"/>
    <lineage>
        <taxon>Bacteria</taxon>
        <taxon>Bacillati</taxon>
        <taxon>Actinomycetota</taxon>
        <taxon>Actinomycetes</taxon>
        <taxon>Propionibacteriales</taxon>
        <taxon>Propionibacteriaceae</taxon>
        <taxon>Microlunatus</taxon>
    </lineage>
</organism>
<proteinExistence type="predicted"/>
<name>A0A1H2AE23_9ACTN</name>
<dbReference type="Proteomes" id="UP000199103">
    <property type="component" value="Chromosome I"/>
</dbReference>
<accession>A0A1H2AE23</accession>
<protein>
    <submittedName>
        <fullName evidence="1">Uncharacterized protein</fullName>
    </submittedName>
</protein>
<dbReference type="EMBL" id="LT629772">
    <property type="protein sequence ID" value="SDT44245.1"/>
    <property type="molecule type" value="Genomic_DNA"/>
</dbReference>